<name>A0A6J5N6V4_9CAUD</name>
<protein>
    <submittedName>
        <fullName evidence="1">Uncharacterized protein</fullName>
    </submittedName>
</protein>
<gene>
    <name evidence="1" type="ORF">UFOVP585_18</name>
</gene>
<organism evidence="1">
    <name type="scientific">uncultured Caudovirales phage</name>
    <dbReference type="NCBI Taxonomy" id="2100421"/>
    <lineage>
        <taxon>Viruses</taxon>
        <taxon>Duplodnaviria</taxon>
        <taxon>Heunggongvirae</taxon>
        <taxon>Uroviricota</taxon>
        <taxon>Caudoviricetes</taxon>
        <taxon>Peduoviridae</taxon>
        <taxon>Maltschvirus</taxon>
        <taxon>Maltschvirus maltsch</taxon>
    </lineage>
</organism>
<dbReference type="EMBL" id="LR796562">
    <property type="protein sequence ID" value="CAB4151439.1"/>
    <property type="molecule type" value="Genomic_DNA"/>
</dbReference>
<sequence>MKIKTVEELKREYWSRPEMCFTPKMVDAIVREYKDKPATSGEAFYIANHRLCELLSRGKDEMVKLLEKLLKERSSKK</sequence>
<evidence type="ECO:0000313" key="1">
    <source>
        <dbReference type="EMBL" id="CAB4151439.1"/>
    </source>
</evidence>
<proteinExistence type="predicted"/>
<reference evidence="1" key="1">
    <citation type="submission" date="2020-04" db="EMBL/GenBank/DDBJ databases">
        <authorList>
            <person name="Chiriac C."/>
            <person name="Salcher M."/>
            <person name="Ghai R."/>
            <person name="Kavagutti S V."/>
        </authorList>
    </citation>
    <scope>NUCLEOTIDE SEQUENCE</scope>
</reference>
<accession>A0A6J5N6V4</accession>